<keyword evidence="1" id="KW-0812">Transmembrane</keyword>
<keyword evidence="1" id="KW-1133">Transmembrane helix</keyword>
<sequence length="138" mass="14387">MHMTRRSYSGTICYGGICGSGSGRPVAAIGSCRCSSGGHTGSGAGDHGAGSFGCCLPLEQRAVAGCKQAMFRGKQRRMRKQALWLCAVVLRALLCLPPVQAQPPTGSAAPAADEPPPGSDILEAFEILMEILQSCWSF</sequence>
<reference evidence="2 3" key="1">
    <citation type="submission" date="2016-10" db="EMBL/GenBank/DDBJ databases">
        <authorList>
            <person name="Cai Z."/>
        </authorList>
    </citation>
    <scope>NUCLEOTIDE SEQUENCE [LARGE SCALE GENOMIC DNA]</scope>
</reference>
<dbReference type="EMBL" id="FNXT01001214">
    <property type="protein sequence ID" value="SZX74384.1"/>
    <property type="molecule type" value="Genomic_DNA"/>
</dbReference>
<accession>A0A383WBI6</accession>
<name>A0A383WBI6_TETOB</name>
<dbReference type="AlphaFoldDB" id="A0A383WBI6"/>
<dbReference type="Proteomes" id="UP000256970">
    <property type="component" value="Unassembled WGS sequence"/>
</dbReference>
<evidence type="ECO:0000256" key="1">
    <source>
        <dbReference type="SAM" id="Phobius"/>
    </source>
</evidence>
<keyword evidence="1" id="KW-0472">Membrane</keyword>
<protein>
    <submittedName>
        <fullName evidence="2">Uncharacterized protein</fullName>
    </submittedName>
</protein>
<gene>
    <name evidence="2" type="ORF">BQ4739_LOCUS14659</name>
</gene>
<evidence type="ECO:0000313" key="2">
    <source>
        <dbReference type="EMBL" id="SZX74384.1"/>
    </source>
</evidence>
<feature type="transmembrane region" description="Helical" evidence="1">
    <location>
        <begin position="82"/>
        <end position="99"/>
    </location>
</feature>
<proteinExistence type="predicted"/>
<evidence type="ECO:0000313" key="3">
    <source>
        <dbReference type="Proteomes" id="UP000256970"/>
    </source>
</evidence>
<keyword evidence="3" id="KW-1185">Reference proteome</keyword>
<organism evidence="2 3">
    <name type="scientific">Tetradesmus obliquus</name>
    <name type="common">Green alga</name>
    <name type="synonym">Acutodesmus obliquus</name>
    <dbReference type="NCBI Taxonomy" id="3088"/>
    <lineage>
        <taxon>Eukaryota</taxon>
        <taxon>Viridiplantae</taxon>
        <taxon>Chlorophyta</taxon>
        <taxon>core chlorophytes</taxon>
        <taxon>Chlorophyceae</taxon>
        <taxon>CS clade</taxon>
        <taxon>Sphaeropleales</taxon>
        <taxon>Scenedesmaceae</taxon>
        <taxon>Tetradesmus</taxon>
    </lineage>
</organism>